<keyword evidence="5" id="KW-0472">Membrane</keyword>
<comment type="subcellular location">
    <subcellularLocation>
        <location evidence="5">Mitochondrion inner membrane</location>
        <topology evidence="5">Peripheral membrane protein</topology>
        <orientation evidence="5">Matrix side</orientation>
    </subcellularLocation>
</comment>
<dbReference type="UniPathway" id="UPA00232"/>
<dbReference type="OMA" id="LASRWWD"/>
<keyword evidence="3 5" id="KW-0831">Ubiquinone biosynthesis</keyword>
<proteinExistence type="inferred from homology"/>
<dbReference type="GeneID" id="108664845"/>
<keyword evidence="5" id="KW-0479">Metal-binding</keyword>
<keyword evidence="5" id="KW-0460">Magnesium</keyword>
<keyword evidence="1 5" id="KW-0489">Methyltransferase</keyword>
<keyword evidence="4 5" id="KW-0949">S-adenosyl-L-methionine</keyword>
<comment type="function">
    <text evidence="5">O-methyltransferase required for two non-consecutive steps during ubiquinone biosynthesis. Catalyzes the 2 O-methylation of 3,4-dihydroxy-5-(all-trans-polyprenyl)benzoic acid into 4-hydroxy-3-methoxy-5-(all-trans-polyprenyl)benzoic acid. Also catalyzes the last step of ubiquinone biosynthesis by mediating methylation of 3-demethylubiquinone into ubiquinone. Also able to mediate the methylation of 3-demethylubiquinol into ubiquinol.</text>
</comment>
<evidence type="ECO:0000313" key="6">
    <source>
        <dbReference type="Proteomes" id="UP000694843"/>
    </source>
</evidence>
<protein>
    <recommendedName>
        <fullName evidence="5">Ubiquinone biosynthesis O-methyltransferase, mitochondrial</fullName>
    </recommendedName>
    <alternativeName>
        <fullName evidence="5">3-demethylubiquinol 3-O-methyltransferase</fullName>
        <ecNumber evidence="5">2.1.1.64</ecNumber>
    </alternativeName>
    <alternativeName>
        <fullName evidence="5">3-demethylubiquinone 3-O-methyltransferase</fullName>
        <ecNumber evidence="5">2.1.1.-</ecNumber>
    </alternativeName>
    <alternativeName>
        <fullName evidence="5">Polyprenyldihydroxybenzoate methyltransferase</fullName>
        <ecNumber evidence="5">2.1.1.114</ecNumber>
    </alternativeName>
</protein>
<comment type="pathway">
    <text evidence="5">Cofactor biosynthesis; ubiquinone biosynthesis.</text>
</comment>
<dbReference type="InterPro" id="IPR010233">
    <property type="entry name" value="UbiG_MeTrfase"/>
</dbReference>
<feature type="binding site" evidence="5">
    <location>
        <position position="150"/>
    </location>
    <ligand>
        <name>S-adenosyl-L-methionine</name>
        <dbReference type="ChEBI" id="CHEBI:59789"/>
    </ligand>
</feature>
<keyword evidence="2 5" id="KW-0808">Transferase</keyword>
<dbReference type="NCBIfam" id="TIGR01983">
    <property type="entry name" value="UbiG"/>
    <property type="match status" value="1"/>
</dbReference>
<dbReference type="GO" id="GO:0046872">
    <property type="term" value="F:metal ion binding"/>
    <property type="evidence" value="ECO:0007669"/>
    <property type="project" value="UniProtKB-KW"/>
</dbReference>
<dbReference type="PANTHER" id="PTHR43464">
    <property type="entry name" value="METHYLTRANSFERASE"/>
    <property type="match status" value="1"/>
</dbReference>
<dbReference type="Proteomes" id="UP000694843">
    <property type="component" value="Unplaced"/>
</dbReference>
<evidence type="ECO:0000256" key="5">
    <source>
        <dbReference type="HAMAP-Rule" id="MF_03190"/>
    </source>
</evidence>
<dbReference type="GO" id="GO:0032259">
    <property type="term" value="P:methylation"/>
    <property type="evidence" value="ECO:0007669"/>
    <property type="project" value="UniProtKB-KW"/>
</dbReference>
<keyword evidence="7" id="KW-0830">Ubiquinone</keyword>
<feature type="binding site" evidence="5">
    <location>
        <position position="197"/>
    </location>
    <ligand>
        <name>S-adenosyl-L-methionine</name>
        <dbReference type="ChEBI" id="CHEBI:59789"/>
    </ligand>
</feature>
<comment type="cofactor">
    <cofactor evidence="5">
        <name>Mg(2+)</name>
        <dbReference type="ChEBI" id="CHEBI:18420"/>
    </cofactor>
</comment>
<keyword evidence="6" id="KW-1185">Reference proteome</keyword>
<feature type="binding site" evidence="5">
    <location>
        <position position="202"/>
    </location>
    <ligand>
        <name>Mg(2+)</name>
        <dbReference type="ChEBI" id="CHEBI:18420"/>
    </ligand>
</feature>
<accession>A0A8B7MZM2</accession>
<dbReference type="EC" id="2.1.1.64" evidence="5"/>
<dbReference type="EC" id="2.1.1.114" evidence="5"/>
<dbReference type="RefSeq" id="XP_018007027.1">
    <property type="nucleotide sequence ID" value="XM_018151538.2"/>
</dbReference>
<dbReference type="KEGG" id="hazt:108664845"/>
<feature type="binding site" evidence="5">
    <location>
        <position position="129"/>
    </location>
    <ligand>
        <name>S-adenosyl-L-methionine</name>
        <dbReference type="ChEBI" id="CHEBI:59789"/>
    </ligand>
</feature>
<evidence type="ECO:0000256" key="2">
    <source>
        <dbReference type="ARBA" id="ARBA00022679"/>
    </source>
</evidence>
<dbReference type="AlphaFoldDB" id="A0A8B7MZM2"/>
<dbReference type="GO" id="GO:0061542">
    <property type="term" value="F:3-demethylubiquinol 3-O-methyltransferase activity"/>
    <property type="evidence" value="ECO:0007669"/>
    <property type="project" value="UniProtKB-UniRule"/>
</dbReference>
<evidence type="ECO:0000256" key="4">
    <source>
        <dbReference type="ARBA" id="ARBA00022691"/>
    </source>
</evidence>
<feature type="binding site" evidence="5">
    <location>
        <position position="97"/>
    </location>
    <ligand>
        <name>S-adenosyl-L-methionine</name>
        <dbReference type="ChEBI" id="CHEBI:59789"/>
    </ligand>
</feature>
<evidence type="ECO:0000256" key="1">
    <source>
        <dbReference type="ARBA" id="ARBA00022603"/>
    </source>
</evidence>
<feature type="binding site" evidence="5">
    <location>
        <position position="201"/>
    </location>
    <ligand>
        <name>Mg(2+)</name>
        <dbReference type="ChEBI" id="CHEBI:18420"/>
    </ligand>
</feature>
<dbReference type="CDD" id="cd02440">
    <property type="entry name" value="AdoMet_MTases"/>
    <property type="match status" value="1"/>
</dbReference>
<dbReference type="GO" id="GO:0010420">
    <property type="term" value="F:polyprenyldihydroxybenzoate methyltransferase activity"/>
    <property type="evidence" value="ECO:0007669"/>
    <property type="project" value="UniProtKB-UniRule"/>
</dbReference>
<comment type="catalytic activity">
    <reaction evidence="5">
        <text>a 3-demethylubiquinol + S-adenosyl-L-methionine = a ubiquinol + S-adenosyl-L-homocysteine + H(+)</text>
        <dbReference type="Rhea" id="RHEA:44380"/>
        <dbReference type="Rhea" id="RHEA-COMP:9566"/>
        <dbReference type="Rhea" id="RHEA-COMP:10914"/>
        <dbReference type="ChEBI" id="CHEBI:15378"/>
        <dbReference type="ChEBI" id="CHEBI:17976"/>
        <dbReference type="ChEBI" id="CHEBI:57856"/>
        <dbReference type="ChEBI" id="CHEBI:59789"/>
        <dbReference type="ChEBI" id="CHEBI:84422"/>
        <dbReference type="EC" id="2.1.1.64"/>
    </reaction>
</comment>
<dbReference type="SUPFAM" id="SSF53335">
    <property type="entry name" value="S-adenosyl-L-methionine-dependent methyltransferases"/>
    <property type="match status" value="1"/>
</dbReference>
<keyword evidence="5" id="KW-0496">Mitochondrion</keyword>
<dbReference type="Gene3D" id="3.40.50.150">
    <property type="entry name" value="Vaccinia Virus protein VP39"/>
    <property type="match status" value="1"/>
</dbReference>
<keyword evidence="5" id="KW-0999">Mitochondrion inner membrane</keyword>
<gene>
    <name evidence="7" type="primary">LOC108664845</name>
</gene>
<evidence type="ECO:0000256" key="3">
    <source>
        <dbReference type="ARBA" id="ARBA00022688"/>
    </source>
</evidence>
<name>A0A8B7MZM2_HYAAZ</name>
<evidence type="ECO:0000313" key="7">
    <source>
        <dbReference type="RefSeq" id="XP_018007027.1"/>
    </source>
</evidence>
<comment type="subunit">
    <text evidence="5">Component of a multi-subunit COQ enzyme complex.</text>
</comment>
<dbReference type="PANTHER" id="PTHR43464:SF19">
    <property type="entry name" value="UBIQUINONE BIOSYNTHESIS O-METHYLTRANSFERASE, MITOCHONDRIAL"/>
    <property type="match status" value="1"/>
</dbReference>
<organism evidence="6 7">
    <name type="scientific">Hyalella azteca</name>
    <name type="common">Amphipod</name>
    <dbReference type="NCBI Taxonomy" id="294128"/>
    <lineage>
        <taxon>Eukaryota</taxon>
        <taxon>Metazoa</taxon>
        <taxon>Ecdysozoa</taxon>
        <taxon>Arthropoda</taxon>
        <taxon>Crustacea</taxon>
        <taxon>Multicrustacea</taxon>
        <taxon>Malacostraca</taxon>
        <taxon>Eumalacostraca</taxon>
        <taxon>Peracarida</taxon>
        <taxon>Amphipoda</taxon>
        <taxon>Senticaudata</taxon>
        <taxon>Talitrida</taxon>
        <taxon>Talitroidea</taxon>
        <taxon>Hyalellidae</taxon>
        <taxon>Hyalella</taxon>
    </lineage>
</organism>
<dbReference type="OrthoDB" id="6815431at2759"/>
<dbReference type="Pfam" id="PF13489">
    <property type="entry name" value="Methyltransf_23"/>
    <property type="match status" value="1"/>
</dbReference>
<dbReference type="GO" id="GO:0031314">
    <property type="term" value="C:extrinsic component of mitochondrial inner membrane"/>
    <property type="evidence" value="ECO:0007669"/>
    <property type="project" value="UniProtKB-UniRule"/>
</dbReference>
<comment type="similarity">
    <text evidence="5">Belongs to the class I-like SAM-binding methyltransferase superfamily. UbiG/COQ3 family.</text>
</comment>
<feature type="binding site" evidence="5">
    <location>
        <position position="198"/>
    </location>
    <ligand>
        <name>Mg(2+)</name>
        <dbReference type="ChEBI" id="CHEBI:18420"/>
    </ligand>
</feature>
<dbReference type="HAMAP" id="MF_00472">
    <property type="entry name" value="UbiG"/>
    <property type="match status" value="1"/>
</dbReference>
<comment type="catalytic activity">
    <reaction evidence="5">
        <text>a 3-demethylubiquinone + S-adenosyl-L-methionine = a ubiquinone + S-adenosyl-L-homocysteine</text>
        <dbReference type="Rhea" id="RHEA:81215"/>
        <dbReference type="Rhea" id="RHEA-COMP:9565"/>
        <dbReference type="Rhea" id="RHEA-COMP:19654"/>
        <dbReference type="ChEBI" id="CHEBI:16389"/>
        <dbReference type="ChEBI" id="CHEBI:57856"/>
        <dbReference type="ChEBI" id="CHEBI:59789"/>
        <dbReference type="ChEBI" id="CHEBI:231825"/>
    </reaction>
</comment>
<reference evidence="7" key="1">
    <citation type="submission" date="2025-08" db="UniProtKB">
        <authorList>
            <consortium name="RefSeq"/>
        </authorList>
    </citation>
    <scope>IDENTIFICATION</scope>
    <source>
        <tissue evidence="7">Whole organism</tissue>
    </source>
</reference>
<dbReference type="InterPro" id="IPR029063">
    <property type="entry name" value="SAM-dependent_MTases_sf"/>
</dbReference>
<dbReference type="EC" id="2.1.1.-" evidence="5"/>
<comment type="catalytic activity">
    <reaction evidence="5">
        <text>a 3,4-dihydroxy-5-(all-trans-polyprenyl)benzoate + S-adenosyl-L-methionine = a 4-hydroxy-3-methoxy-5-(all-trans-polyprenyl)benzoate + S-adenosyl-L-homocysteine + H(+)</text>
        <dbReference type="Rhea" id="RHEA:44452"/>
        <dbReference type="Rhea" id="RHEA-COMP:10930"/>
        <dbReference type="Rhea" id="RHEA-COMP:10931"/>
        <dbReference type="ChEBI" id="CHEBI:15378"/>
        <dbReference type="ChEBI" id="CHEBI:57856"/>
        <dbReference type="ChEBI" id="CHEBI:59789"/>
        <dbReference type="ChEBI" id="CHEBI:64694"/>
        <dbReference type="ChEBI" id="CHEBI:84443"/>
        <dbReference type="EC" id="2.1.1.114"/>
    </reaction>
</comment>
<sequence length="338" mass="37536">MICKKIMNSCSDLISLHRCCLKSLLCHQSTPAWWHVMPQNYCTVREINIKTETYQNTRHKQQSSFNDEEVRKFGALSDHWWARDGPYKPLHSLNRLRVPLVRDGLISTGATVSKDGRQPLEGVTILDVGCGGGILSEPLARLGASVTGLDASHKSIEAAQQHSSLDADLQGRLQYKCCDLDTFSQRLDQQYDAVVASEVLEHVDSIEAFIESCNACLKPSGSLFLTTINRTPLSFLGAIVAAEYLLRIVPVGTHTWDKFVPIEALKKLLEERGLQTRLQHGMLYAPVLDRWCWVADTSVNYALHAVNIADTSVNYALHAVNYAPESPMSPESPTSSLS</sequence>